<dbReference type="AlphaFoldDB" id="A0A0B4CD36"/>
<keyword evidence="1" id="KW-0472">Membrane</keyword>
<proteinExistence type="predicted"/>
<evidence type="ECO:0008006" key="4">
    <source>
        <dbReference type="Google" id="ProtNLM"/>
    </source>
</evidence>
<evidence type="ECO:0000313" key="3">
    <source>
        <dbReference type="Proteomes" id="UP000031202"/>
    </source>
</evidence>
<dbReference type="RefSeq" id="WP_039413640.1">
    <property type="nucleotide sequence ID" value="NZ_JWSZ01000005.1"/>
</dbReference>
<gene>
    <name evidence="2" type="ORF">RM52_04730</name>
</gene>
<sequence>MPDDSPFVPDAISSPGSSVQVAVTIAPLPGSADPSPLALTGGTVPVGLAVVATVVVAAGFVLVQRARRRAVRLRP</sequence>
<dbReference type="EMBL" id="JWSZ01000005">
    <property type="protein sequence ID" value="KIC59179.1"/>
    <property type="molecule type" value="Genomic_DNA"/>
</dbReference>
<evidence type="ECO:0000313" key="2">
    <source>
        <dbReference type="EMBL" id="KIC59179.1"/>
    </source>
</evidence>
<organism evidence="2 3">
    <name type="scientific">Microbacterium hominis</name>
    <dbReference type="NCBI Taxonomy" id="162426"/>
    <lineage>
        <taxon>Bacteria</taxon>
        <taxon>Bacillati</taxon>
        <taxon>Actinomycetota</taxon>
        <taxon>Actinomycetes</taxon>
        <taxon>Micrococcales</taxon>
        <taxon>Microbacteriaceae</taxon>
        <taxon>Microbacterium</taxon>
    </lineage>
</organism>
<protein>
    <recommendedName>
        <fullName evidence="4">LPXTG cell wall anchor domain-containing protein</fullName>
    </recommendedName>
</protein>
<name>A0A0B4CD36_9MICO</name>
<dbReference type="Proteomes" id="UP000031202">
    <property type="component" value="Unassembled WGS sequence"/>
</dbReference>
<keyword evidence="1" id="KW-1133">Transmembrane helix</keyword>
<reference evidence="2 3" key="1">
    <citation type="submission" date="2014-12" db="EMBL/GenBank/DDBJ databases">
        <title>Genome sequencing of Microbacterium hominis TPW29.</title>
        <authorList>
            <person name="Tan P.W."/>
            <person name="Chan K.-G."/>
        </authorList>
    </citation>
    <scope>NUCLEOTIDE SEQUENCE [LARGE SCALE GENOMIC DNA]</scope>
    <source>
        <strain evidence="2 3">TPW29</strain>
    </source>
</reference>
<keyword evidence="1" id="KW-0812">Transmembrane</keyword>
<evidence type="ECO:0000256" key="1">
    <source>
        <dbReference type="SAM" id="Phobius"/>
    </source>
</evidence>
<comment type="caution">
    <text evidence="2">The sequence shown here is derived from an EMBL/GenBank/DDBJ whole genome shotgun (WGS) entry which is preliminary data.</text>
</comment>
<feature type="transmembrane region" description="Helical" evidence="1">
    <location>
        <begin position="37"/>
        <end position="63"/>
    </location>
</feature>
<accession>A0A0B4CD36</accession>